<organism evidence="1 2">
    <name type="scientific">Salinihabitans flavidus</name>
    <dbReference type="NCBI Taxonomy" id="569882"/>
    <lineage>
        <taxon>Bacteria</taxon>
        <taxon>Pseudomonadati</taxon>
        <taxon>Pseudomonadota</taxon>
        <taxon>Alphaproteobacteria</taxon>
        <taxon>Rhodobacterales</taxon>
        <taxon>Roseobacteraceae</taxon>
        <taxon>Salinihabitans</taxon>
    </lineage>
</organism>
<gene>
    <name evidence="1" type="ORF">SAMN04490248_11921</name>
</gene>
<sequence>MATLINKKRKTIFIHIPKCAGTTISTVLMKNAPGEWVPSSKIENIDALVSKKIQRNRDKVWSDHARYMDVAAAIGKEEIKDYKVFTATRDPWDRALSTYHFIRRFDGPLIAELLRGMTFSDFLFYYSKVGAAPQVDWLTDETGAIADIDLFDNAEINGRMAEFLLEEFNADVRDTRENVSVRKAKDASSDTDFVGNVAAKIFVTTYERDFSDLGYDRFEKGPKHTRGKGDFPIVSESGFVSEAAFWDSRNLSDDSALTEALGQYRDMREKSTLKLLDLYDASQRRR</sequence>
<dbReference type="InterPro" id="IPR005331">
    <property type="entry name" value="Sulfotransferase"/>
</dbReference>
<evidence type="ECO:0000313" key="1">
    <source>
        <dbReference type="EMBL" id="SEP00354.1"/>
    </source>
</evidence>
<keyword evidence="2" id="KW-1185">Reference proteome</keyword>
<name>A0A1H8UBW8_9RHOB</name>
<dbReference type="Pfam" id="PF03567">
    <property type="entry name" value="Sulfotransfer_2"/>
    <property type="match status" value="1"/>
</dbReference>
<dbReference type="EMBL" id="FODS01000019">
    <property type="protein sequence ID" value="SEP00354.1"/>
    <property type="molecule type" value="Genomic_DNA"/>
</dbReference>
<dbReference type="Proteomes" id="UP000198893">
    <property type="component" value="Unassembled WGS sequence"/>
</dbReference>
<reference evidence="1 2" key="1">
    <citation type="submission" date="2016-10" db="EMBL/GenBank/DDBJ databases">
        <authorList>
            <person name="de Groot N.N."/>
        </authorList>
    </citation>
    <scope>NUCLEOTIDE SEQUENCE [LARGE SCALE GENOMIC DNA]</scope>
    <source>
        <strain evidence="1 2">DSM 27842</strain>
    </source>
</reference>
<dbReference type="Gene3D" id="3.40.50.300">
    <property type="entry name" value="P-loop containing nucleotide triphosphate hydrolases"/>
    <property type="match status" value="1"/>
</dbReference>
<evidence type="ECO:0000313" key="2">
    <source>
        <dbReference type="Proteomes" id="UP000198893"/>
    </source>
</evidence>
<dbReference type="InterPro" id="IPR027417">
    <property type="entry name" value="P-loop_NTPase"/>
</dbReference>
<dbReference type="GO" id="GO:0016020">
    <property type="term" value="C:membrane"/>
    <property type="evidence" value="ECO:0007669"/>
    <property type="project" value="InterPro"/>
</dbReference>
<protein>
    <submittedName>
        <fullName evidence="1">Sulfotransferase family protein</fullName>
    </submittedName>
</protein>
<dbReference type="STRING" id="569882.SAMN04490248_11921"/>
<accession>A0A1H8UBW8</accession>
<proteinExistence type="predicted"/>
<dbReference type="AlphaFoldDB" id="A0A1H8UBW8"/>
<dbReference type="GO" id="GO:0008146">
    <property type="term" value="F:sulfotransferase activity"/>
    <property type="evidence" value="ECO:0007669"/>
    <property type="project" value="InterPro"/>
</dbReference>
<dbReference type="RefSeq" id="WP_093119526.1">
    <property type="nucleotide sequence ID" value="NZ_FODS01000019.1"/>
</dbReference>
<keyword evidence="1" id="KW-0808">Transferase</keyword>
<dbReference type="OrthoDB" id="7444642at2"/>
<dbReference type="SUPFAM" id="SSF52540">
    <property type="entry name" value="P-loop containing nucleoside triphosphate hydrolases"/>
    <property type="match status" value="1"/>
</dbReference>